<gene>
    <name evidence="1" type="ORF">Q4481_06260</name>
</gene>
<name>A0ABT8YIT9_9HYPH</name>
<dbReference type="Gene3D" id="2.70.98.10">
    <property type="match status" value="1"/>
</dbReference>
<dbReference type="Pfam" id="PF14486">
    <property type="entry name" value="DUF4432"/>
    <property type="match status" value="2"/>
</dbReference>
<protein>
    <submittedName>
        <fullName evidence="1">DUF4432 family protein</fullName>
    </submittedName>
</protein>
<reference evidence="1" key="1">
    <citation type="journal article" date="2015" name="Int. J. Syst. Evol. Microbiol.">
        <title>Rhizobium alvei sp. nov., isolated from a freshwater river.</title>
        <authorList>
            <person name="Sheu S.Y."/>
            <person name="Huang H.W."/>
            <person name="Young C.C."/>
            <person name="Chen W.M."/>
        </authorList>
    </citation>
    <scope>NUCLEOTIDE SEQUENCE</scope>
    <source>
        <strain evidence="1">TNR-22</strain>
    </source>
</reference>
<dbReference type="InterPro" id="IPR027839">
    <property type="entry name" value="DUF4432"/>
</dbReference>
<proteinExistence type="predicted"/>
<dbReference type="Proteomes" id="UP001174932">
    <property type="component" value="Unassembled WGS sequence"/>
</dbReference>
<evidence type="ECO:0000313" key="2">
    <source>
        <dbReference type="Proteomes" id="UP001174932"/>
    </source>
</evidence>
<sequence length="278" mass="30156">MLFHAGVGPLLELDESSALDIGSCQFEGVELAPGNAVPDDGDARILHSVAGFLFTCGPDHIRHPEPLKDGSGAKYPLHGSMAASPATVLSHLSRPECVEVIANTTVHLADGGQATVLRRWRMNADTGEVDLEDRVSNSGTRPFPPMLMYHMNLGAHLFDDATRLTGSMFPEGGIGWVFGEGEGHVFCVPAEPEPGSEYARVVLGPINAIGGKSLHVRFATDTIPHLQMWRNQAGHCNVIGIEPVSHPWTNRKELEQMGLMEVIAPGEFRIYRLSFSFQ</sequence>
<accession>A0ABT8YIT9</accession>
<dbReference type="EMBL" id="JAUOZU010000005">
    <property type="protein sequence ID" value="MDO6963551.1"/>
    <property type="molecule type" value="Genomic_DNA"/>
</dbReference>
<comment type="caution">
    <text evidence="1">The sequence shown here is derived from an EMBL/GenBank/DDBJ whole genome shotgun (WGS) entry which is preliminary data.</text>
</comment>
<reference evidence="1" key="2">
    <citation type="submission" date="2023-07" db="EMBL/GenBank/DDBJ databases">
        <authorList>
            <person name="Shen H."/>
        </authorList>
    </citation>
    <scope>NUCLEOTIDE SEQUENCE</scope>
    <source>
        <strain evidence="1">TNR-22</strain>
    </source>
</reference>
<keyword evidence="2" id="KW-1185">Reference proteome</keyword>
<dbReference type="InterPro" id="IPR014718">
    <property type="entry name" value="GH-type_carb-bd"/>
</dbReference>
<evidence type="ECO:0000313" key="1">
    <source>
        <dbReference type="EMBL" id="MDO6963551.1"/>
    </source>
</evidence>
<dbReference type="RefSeq" id="WP_304375456.1">
    <property type="nucleotide sequence ID" value="NZ_JAUOZU010000005.1"/>
</dbReference>
<organism evidence="1 2">
    <name type="scientific">Rhizobium alvei</name>
    <dbReference type="NCBI Taxonomy" id="1132659"/>
    <lineage>
        <taxon>Bacteria</taxon>
        <taxon>Pseudomonadati</taxon>
        <taxon>Pseudomonadota</taxon>
        <taxon>Alphaproteobacteria</taxon>
        <taxon>Hyphomicrobiales</taxon>
        <taxon>Rhizobiaceae</taxon>
        <taxon>Rhizobium/Agrobacterium group</taxon>
        <taxon>Rhizobium</taxon>
    </lineage>
</organism>